<dbReference type="PANTHER" id="PTHR24209:SF31">
    <property type="entry name" value="PROTEIN DA1-LIKE ISOFORM X1"/>
    <property type="match status" value="1"/>
</dbReference>
<feature type="non-terminal residue" evidence="3">
    <location>
        <position position="1"/>
    </location>
</feature>
<dbReference type="AlphaFoldDB" id="A0A9Q0G6Q9"/>
<dbReference type="InterPro" id="IPR045218">
    <property type="entry name" value="DA1-like"/>
</dbReference>
<keyword evidence="4" id="KW-1185">Reference proteome</keyword>
<reference evidence="3" key="1">
    <citation type="submission" date="2022-02" db="EMBL/GenBank/DDBJ databases">
        <authorList>
            <person name="Henning P.M."/>
            <person name="McCubbin A.G."/>
            <person name="Shore J.S."/>
        </authorList>
    </citation>
    <scope>NUCLEOTIDE SEQUENCE</scope>
    <source>
        <strain evidence="3">F60SS</strain>
        <tissue evidence="3">Leaves</tissue>
    </source>
</reference>
<comment type="caution">
    <text evidence="3">The sequence shown here is derived from an EMBL/GenBank/DDBJ whole genome shotgun (WGS) entry which is preliminary data.</text>
</comment>
<dbReference type="OrthoDB" id="992956at2759"/>
<dbReference type="EMBL" id="JAKUCV010001942">
    <property type="protein sequence ID" value="KAJ4844450.1"/>
    <property type="molecule type" value="Genomic_DNA"/>
</dbReference>
<feature type="compositionally biased region" description="Basic and acidic residues" evidence="1">
    <location>
        <begin position="11"/>
        <end position="21"/>
    </location>
</feature>
<evidence type="ECO:0000256" key="1">
    <source>
        <dbReference type="SAM" id="MobiDB-lite"/>
    </source>
</evidence>
<dbReference type="PANTHER" id="PTHR24209">
    <property type="entry name" value="PROTEIN DA1-RELATED 2"/>
    <property type="match status" value="1"/>
</dbReference>
<reference evidence="3" key="2">
    <citation type="journal article" date="2023" name="Plants (Basel)">
        <title>Annotation of the Turnera subulata (Passifloraceae) Draft Genome Reveals the S-Locus Evolved after the Divergence of Turneroideae from Passifloroideae in a Stepwise Manner.</title>
        <authorList>
            <person name="Henning P.M."/>
            <person name="Roalson E.H."/>
            <person name="Mir W."/>
            <person name="McCubbin A.G."/>
            <person name="Shore J.S."/>
        </authorList>
    </citation>
    <scope>NUCLEOTIDE SEQUENCE</scope>
    <source>
        <strain evidence="3">F60SS</strain>
    </source>
</reference>
<protein>
    <recommendedName>
        <fullName evidence="2">Protein DA1-like domain-containing protein</fullName>
    </recommendedName>
</protein>
<dbReference type="Pfam" id="PF12315">
    <property type="entry name" value="DA1-like"/>
    <property type="match status" value="1"/>
</dbReference>
<sequence length="312" mass="35879">SDPELATAIEESLKSYKEQSTRRTNYGTSSASDYDRRPIPAPGMEYATQNSWDQAYSYNYKGYGTAKCCSCKRLEPNDGNYISYSDGQTQDRKICRECFATAVLDTKSSKSLVQNVLQFYEHLGMRISREIPVYMVDEGELRRNSRENTHPGMPILGLSVHAQKYVTLIKKASLQERGRVVVAKETHEYYNNTRMVLLLFGLPKLMTGAILAHEFMHMWLRLKGVPNGKLDPRIEEGIAQVMGYMWLDWFEQGEASSGSIEEAKYLRYLKRIYKQEVESLPDPVYGDGFRHIHREVERHGLTYVINNILQSD</sequence>
<evidence type="ECO:0000313" key="4">
    <source>
        <dbReference type="Proteomes" id="UP001141552"/>
    </source>
</evidence>
<proteinExistence type="predicted"/>
<dbReference type="InterPro" id="IPR022087">
    <property type="entry name" value="DA1-like_dom"/>
</dbReference>
<evidence type="ECO:0000259" key="2">
    <source>
        <dbReference type="Pfam" id="PF12315"/>
    </source>
</evidence>
<organism evidence="3 4">
    <name type="scientific">Turnera subulata</name>
    <dbReference type="NCBI Taxonomy" id="218843"/>
    <lineage>
        <taxon>Eukaryota</taxon>
        <taxon>Viridiplantae</taxon>
        <taxon>Streptophyta</taxon>
        <taxon>Embryophyta</taxon>
        <taxon>Tracheophyta</taxon>
        <taxon>Spermatophyta</taxon>
        <taxon>Magnoliopsida</taxon>
        <taxon>eudicotyledons</taxon>
        <taxon>Gunneridae</taxon>
        <taxon>Pentapetalae</taxon>
        <taxon>rosids</taxon>
        <taxon>fabids</taxon>
        <taxon>Malpighiales</taxon>
        <taxon>Passifloraceae</taxon>
        <taxon>Turnera</taxon>
    </lineage>
</organism>
<accession>A0A9Q0G6Q9</accession>
<feature type="compositionally biased region" description="Polar residues" evidence="1">
    <location>
        <begin position="22"/>
        <end position="32"/>
    </location>
</feature>
<evidence type="ECO:0000313" key="3">
    <source>
        <dbReference type="EMBL" id="KAJ4844450.1"/>
    </source>
</evidence>
<feature type="domain" description="Protein DA1-like" evidence="2">
    <location>
        <begin position="123"/>
        <end position="309"/>
    </location>
</feature>
<name>A0A9Q0G6Q9_9ROSI</name>
<dbReference type="Proteomes" id="UP001141552">
    <property type="component" value="Unassembled WGS sequence"/>
</dbReference>
<feature type="region of interest" description="Disordered" evidence="1">
    <location>
        <begin position="1"/>
        <end position="39"/>
    </location>
</feature>
<gene>
    <name evidence="3" type="ORF">Tsubulata_028934</name>
</gene>
<dbReference type="GO" id="GO:0043130">
    <property type="term" value="F:ubiquitin binding"/>
    <property type="evidence" value="ECO:0007669"/>
    <property type="project" value="TreeGrafter"/>
</dbReference>